<protein>
    <submittedName>
        <fullName evidence="1">Uncharacterized protein</fullName>
    </submittedName>
</protein>
<reference evidence="1" key="1">
    <citation type="submission" date="2014-09" db="EMBL/GenBank/DDBJ databases">
        <authorList>
            <person name="Magalhaes I.L.F."/>
            <person name="Oliveira U."/>
            <person name="Santos F.R."/>
            <person name="Vidigal T.H.D.A."/>
            <person name="Brescovit A.D."/>
            <person name="Santos A.J."/>
        </authorList>
    </citation>
    <scope>NUCLEOTIDE SEQUENCE</scope>
    <source>
        <tissue evidence="1">Shoot tissue taken approximately 20 cm above the soil surface</tissue>
    </source>
</reference>
<reference evidence="1" key="2">
    <citation type="journal article" date="2015" name="Data Brief">
        <title>Shoot transcriptome of the giant reed, Arundo donax.</title>
        <authorList>
            <person name="Barrero R.A."/>
            <person name="Guerrero F.D."/>
            <person name="Moolhuijzen P."/>
            <person name="Goolsby J.A."/>
            <person name="Tidwell J."/>
            <person name="Bellgard S.E."/>
            <person name="Bellgard M.I."/>
        </authorList>
    </citation>
    <scope>NUCLEOTIDE SEQUENCE</scope>
    <source>
        <tissue evidence="1">Shoot tissue taken approximately 20 cm above the soil surface</tissue>
    </source>
</reference>
<organism evidence="1">
    <name type="scientific">Arundo donax</name>
    <name type="common">Giant reed</name>
    <name type="synonym">Donax arundinaceus</name>
    <dbReference type="NCBI Taxonomy" id="35708"/>
    <lineage>
        <taxon>Eukaryota</taxon>
        <taxon>Viridiplantae</taxon>
        <taxon>Streptophyta</taxon>
        <taxon>Embryophyta</taxon>
        <taxon>Tracheophyta</taxon>
        <taxon>Spermatophyta</taxon>
        <taxon>Magnoliopsida</taxon>
        <taxon>Liliopsida</taxon>
        <taxon>Poales</taxon>
        <taxon>Poaceae</taxon>
        <taxon>PACMAD clade</taxon>
        <taxon>Arundinoideae</taxon>
        <taxon>Arundineae</taxon>
        <taxon>Arundo</taxon>
    </lineage>
</organism>
<evidence type="ECO:0000313" key="1">
    <source>
        <dbReference type="EMBL" id="JAD54205.1"/>
    </source>
</evidence>
<proteinExistence type="predicted"/>
<sequence>MSRQTREKYH</sequence>
<name>A0A0A9AZ74_ARUDO</name>
<dbReference type="EMBL" id="GBRH01243690">
    <property type="protein sequence ID" value="JAD54205.1"/>
    <property type="molecule type" value="Transcribed_RNA"/>
</dbReference>
<accession>A0A0A9AZ74</accession>